<dbReference type="AlphaFoldDB" id="H1L0A3"/>
<dbReference type="GO" id="GO:0016787">
    <property type="term" value="F:hydrolase activity"/>
    <property type="evidence" value="ECO:0007669"/>
    <property type="project" value="UniProtKB-KW"/>
</dbReference>
<evidence type="ECO:0000259" key="6">
    <source>
        <dbReference type="SMART" id="SM00490"/>
    </source>
</evidence>
<dbReference type="Pfam" id="PF22590">
    <property type="entry name" value="Cas3-like_C_2"/>
    <property type="match status" value="1"/>
</dbReference>
<dbReference type="InterPro" id="IPR054712">
    <property type="entry name" value="Cas3-like_dom"/>
</dbReference>
<evidence type="ECO:0000256" key="2">
    <source>
        <dbReference type="ARBA" id="ARBA00022801"/>
    </source>
</evidence>
<evidence type="ECO:0000256" key="3">
    <source>
        <dbReference type="ARBA" id="ARBA00022806"/>
    </source>
</evidence>
<keyword evidence="2" id="KW-0378">Hydrolase</keyword>
<dbReference type="GO" id="GO:0051607">
    <property type="term" value="P:defense response to virus"/>
    <property type="evidence" value="ECO:0007669"/>
    <property type="project" value="UniProtKB-KW"/>
</dbReference>
<keyword evidence="8" id="KW-1185">Reference proteome</keyword>
<keyword evidence="5" id="KW-0051">Antiviral defense</keyword>
<organism evidence="7 8">
    <name type="scientific">Methanotorris formicicus Mc-S-70</name>
    <dbReference type="NCBI Taxonomy" id="647171"/>
    <lineage>
        <taxon>Archaea</taxon>
        <taxon>Methanobacteriati</taxon>
        <taxon>Methanobacteriota</taxon>
        <taxon>Methanomada group</taxon>
        <taxon>Methanococci</taxon>
        <taxon>Methanococcales</taxon>
        <taxon>Methanocaldococcaceae</taxon>
        <taxon>Methanotorris</taxon>
    </lineage>
</organism>
<dbReference type="GO" id="GO:0005524">
    <property type="term" value="F:ATP binding"/>
    <property type="evidence" value="ECO:0007669"/>
    <property type="project" value="UniProtKB-KW"/>
</dbReference>
<dbReference type="EMBL" id="AGJL01000040">
    <property type="protein sequence ID" value="EHP85060.1"/>
    <property type="molecule type" value="Genomic_DNA"/>
</dbReference>
<proteinExistence type="predicted"/>
<evidence type="ECO:0000313" key="8">
    <source>
        <dbReference type="Proteomes" id="UP000003706"/>
    </source>
</evidence>
<dbReference type="SUPFAM" id="SSF52540">
    <property type="entry name" value="P-loop containing nucleoside triphosphate hydrolases"/>
    <property type="match status" value="1"/>
</dbReference>
<dbReference type="InterPro" id="IPR027417">
    <property type="entry name" value="P-loop_NTPase"/>
</dbReference>
<feature type="domain" description="Helicase C-terminal" evidence="6">
    <location>
        <begin position="64"/>
        <end position="145"/>
    </location>
</feature>
<keyword evidence="3 7" id="KW-0347">Helicase</keyword>
<accession>H1L0A3</accession>
<evidence type="ECO:0000256" key="4">
    <source>
        <dbReference type="ARBA" id="ARBA00022840"/>
    </source>
</evidence>
<evidence type="ECO:0000256" key="5">
    <source>
        <dbReference type="ARBA" id="ARBA00023118"/>
    </source>
</evidence>
<reference evidence="7 8" key="1">
    <citation type="submission" date="2011-09" db="EMBL/GenBank/DDBJ databases">
        <title>The draft genome of Methanotorris formicicus Mc-S-70.</title>
        <authorList>
            <consortium name="US DOE Joint Genome Institute (JGI-PGF)"/>
            <person name="Lucas S."/>
            <person name="Han J."/>
            <person name="Lapidus A."/>
            <person name="Cheng J.-F."/>
            <person name="Goodwin L."/>
            <person name="Pitluck S."/>
            <person name="Peters L."/>
            <person name="Land M.L."/>
            <person name="Hauser L."/>
            <person name="Sieprawska-Lupa M."/>
            <person name="Takai K."/>
            <person name="Miyazaki J."/>
            <person name="Whitman W."/>
            <person name="Woyke T.J."/>
        </authorList>
    </citation>
    <scope>NUCLEOTIDE SEQUENCE [LARGE SCALE GENOMIC DNA]</scope>
    <source>
        <strain evidence="7 8">Mc-S-70</strain>
    </source>
</reference>
<evidence type="ECO:0000313" key="7">
    <source>
        <dbReference type="EMBL" id="EHP85060.1"/>
    </source>
</evidence>
<dbReference type="PATRIC" id="fig|647171.4.peg.1440"/>
<sequence length="325" mass="39024">MIFENSVELLNNKDEYFKKMNRTKMKIYKNEMDLEEFIDIVSEDIENNPNDDYLIVLNTIKSSKEVYNALREMDLEGDFYYLSTSIYPKERLRRIKDINKNKNRKIIVSTQLIEAGVDISVDVIYRDIAPLDCLNQTAGRCNRHNEGKRGIVNIVKLIDENGRRFASYIYEKHLITKTEELLNNYDVIDEREFLKLNNKYFKKLSNYKDKSKEILRTIEEFKYENIEKEFKLIENIPSIDLFVCIEDRAEEVWEEYEGIKEINDVFERRREFLKIKKEFYDYVISIPEYDIKGKDILFGHLDKINEKYYDEETGFKVVENKTIIL</sequence>
<keyword evidence="4" id="KW-0067">ATP-binding</keyword>
<dbReference type="GO" id="GO:0004386">
    <property type="term" value="F:helicase activity"/>
    <property type="evidence" value="ECO:0007669"/>
    <property type="project" value="UniProtKB-KW"/>
</dbReference>
<comment type="caution">
    <text evidence="7">The sequence shown here is derived from an EMBL/GenBank/DDBJ whole genome shotgun (WGS) entry which is preliminary data.</text>
</comment>
<dbReference type="InterPro" id="IPR001650">
    <property type="entry name" value="Helicase_C-like"/>
</dbReference>
<dbReference type="STRING" id="647171.MetfoDRAFT_1477"/>
<evidence type="ECO:0000256" key="1">
    <source>
        <dbReference type="ARBA" id="ARBA00022741"/>
    </source>
</evidence>
<dbReference type="Proteomes" id="UP000003706">
    <property type="component" value="Unassembled WGS sequence"/>
</dbReference>
<keyword evidence="1" id="KW-0547">Nucleotide-binding</keyword>
<name>H1L0A3_9EURY</name>
<dbReference type="SMART" id="SM00490">
    <property type="entry name" value="HELICc"/>
    <property type="match status" value="1"/>
</dbReference>
<dbReference type="Gene3D" id="3.40.50.300">
    <property type="entry name" value="P-loop containing nucleotide triphosphate hydrolases"/>
    <property type="match status" value="1"/>
</dbReference>
<gene>
    <name evidence="7" type="ORF">MetfoDRAFT_1477</name>
</gene>
<protein>
    <submittedName>
        <fullName evidence="7">Helicase domain protein</fullName>
    </submittedName>
</protein>